<accession>A0A8H7W9S6</accession>
<dbReference type="EMBL" id="JAFJYH010000071">
    <property type="protein sequence ID" value="KAG4421107.1"/>
    <property type="molecule type" value="Genomic_DNA"/>
</dbReference>
<keyword evidence="4" id="KW-1185">Reference proteome</keyword>
<gene>
    <name evidence="3" type="ORF">IFR04_005750</name>
</gene>
<reference evidence="3" key="1">
    <citation type="submission" date="2021-02" db="EMBL/GenBank/DDBJ databases">
        <title>Genome sequence Cadophora malorum strain M34.</title>
        <authorList>
            <person name="Stefanovic E."/>
            <person name="Vu D."/>
            <person name="Scully C."/>
            <person name="Dijksterhuis J."/>
            <person name="Roader J."/>
            <person name="Houbraken J."/>
        </authorList>
    </citation>
    <scope>NUCLEOTIDE SEQUENCE</scope>
    <source>
        <strain evidence="3">M34</strain>
    </source>
</reference>
<comment type="caution">
    <text evidence="3">The sequence shown here is derived from an EMBL/GenBank/DDBJ whole genome shotgun (WGS) entry which is preliminary data.</text>
</comment>
<name>A0A8H7W9S6_9HELO</name>
<dbReference type="OrthoDB" id="3438983at2759"/>
<evidence type="ECO:0000259" key="2">
    <source>
        <dbReference type="Pfam" id="PF20233"/>
    </source>
</evidence>
<proteinExistence type="predicted"/>
<feature type="region of interest" description="Disordered" evidence="1">
    <location>
        <begin position="1"/>
        <end position="77"/>
    </location>
</feature>
<dbReference type="Proteomes" id="UP000664132">
    <property type="component" value="Unassembled WGS sequence"/>
</dbReference>
<dbReference type="Pfam" id="PF20233">
    <property type="entry name" value="DUF6590"/>
    <property type="match status" value="1"/>
</dbReference>
<dbReference type="AlphaFoldDB" id="A0A8H7W9S6"/>
<organism evidence="3 4">
    <name type="scientific">Cadophora malorum</name>
    <dbReference type="NCBI Taxonomy" id="108018"/>
    <lineage>
        <taxon>Eukaryota</taxon>
        <taxon>Fungi</taxon>
        <taxon>Dikarya</taxon>
        <taxon>Ascomycota</taxon>
        <taxon>Pezizomycotina</taxon>
        <taxon>Leotiomycetes</taxon>
        <taxon>Helotiales</taxon>
        <taxon>Ploettnerulaceae</taxon>
        <taxon>Cadophora</taxon>
    </lineage>
</organism>
<feature type="compositionally biased region" description="Basic and acidic residues" evidence="1">
    <location>
        <begin position="50"/>
        <end position="66"/>
    </location>
</feature>
<feature type="compositionally biased region" description="Low complexity" evidence="1">
    <location>
        <begin position="33"/>
        <end position="47"/>
    </location>
</feature>
<protein>
    <recommendedName>
        <fullName evidence="2">DUF6590 domain-containing protein</fullName>
    </recommendedName>
</protein>
<evidence type="ECO:0000313" key="3">
    <source>
        <dbReference type="EMBL" id="KAG4421107.1"/>
    </source>
</evidence>
<dbReference type="InterPro" id="IPR046497">
    <property type="entry name" value="DUF6590"/>
</dbReference>
<evidence type="ECO:0000313" key="4">
    <source>
        <dbReference type="Proteomes" id="UP000664132"/>
    </source>
</evidence>
<feature type="domain" description="DUF6590" evidence="2">
    <location>
        <begin position="91"/>
        <end position="182"/>
    </location>
</feature>
<evidence type="ECO:0000256" key="1">
    <source>
        <dbReference type="SAM" id="MobiDB-lite"/>
    </source>
</evidence>
<sequence length="232" mass="25747">MAQKGGRTSPGTSPKKISKKDTSAKGRRKYKKLALAAENAVAEAGAEQEGGGKKDKQREIEEKQLDGDGEMGDDGAALGQIDIGERHAINEFKLGHVIVTAMHEAHFEDLSLKPAERTSGQDRQVSYTRYGPVYSKPRKLVIIARYPEHMLCLPIYTNRQTGLRNKENKEHYMGVRDAQYYGGEKNEAPHGPCLIVQRPLSPGIKKDDISVLSDKAYIHITRPGQYMSQVSE</sequence>